<organism evidence="2 3">
    <name type="scientific">Gossypium arboreum</name>
    <name type="common">Tree cotton</name>
    <name type="synonym">Gossypium nanking</name>
    <dbReference type="NCBI Taxonomy" id="29729"/>
    <lineage>
        <taxon>Eukaryota</taxon>
        <taxon>Viridiplantae</taxon>
        <taxon>Streptophyta</taxon>
        <taxon>Embryophyta</taxon>
        <taxon>Tracheophyta</taxon>
        <taxon>Spermatophyta</taxon>
        <taxon>Magnoliopsida</taxon>
        <taxon>eudicotyledons</taxon>
        <taxon>Gunneridae</taxon>
        <taxon>Pentapetalae</taxon>
        <taxon>rosids</taxon>
        <taxon>malvids</taxon>
        <taxon>Malvales</taxon>
        <taxon>Malvaceae</taxon>
        <taxon>Malvoideae</taxon>
        <taxon>Gossypium</taxon>
    </lineage>
</organism>
<dbReference type="EMBL" id="JRRC01092449">
    <property type="protein sequence ID" value="KHF99733.1"/>
    <property type="molecule type" value="Genomic_DNA"/>
</dbReference>
<protein>
    <submittedName>
        <fullName evidence="2">Uncharacterized protein</fullName>
    </submittedName>
</protein>
<keyword evidence="1" id="KW-0472">Membrane</keyword>
<keyword evidence="1" id="KW-0812">Transmembrane</keyword>
<feature type="transmembrane region" description="Helical" evidence="1">
    <location>
        <begin position="12"/>
        <end position="31"/>
    </location>
</feature>
<keyword evidence="1" id="KW-1133">Transmembrane helix</keyword>
<reference evidence="3" key="1">
    <citation type="submission" date="2014-09" db="EMBL/GenBank/DDBJ databases">
        <authorList>
            <person name="Mudge J."/>
            <person name="Ramaraj T."/>
            <person name="Lindquist I.E."/>
            <person name="Bharti A.K."/>
            <person name="Sundararajan A."/>
            <person name="Cameron C.T."/>
            <person name="Woodward J.E."/>
            <person name="May G.D."/>
            <person name="Brubaker C."/>
            <person name="Broadhvest J."/>
            <person name="Wilkins T.A."/>
        </authorList>
    </citation>
    <scope>NUCLEOTIDE SEQUENCE</scope>
    <source>
        <strain evidence="3">cv. AKA8401</strain>
    </source>
</reference>
<evidence type="ECO:0000313" key="3">
    <source>
        <dbReference type="Proteomes" id="UP000032142"/>
    </source>
</evidence>
<dbReference type="Proteomes" id="UP000032142">
    <property type="component" value="Unassembled WGS sequence"/>
</dbReference>
<sequence>MWIVIVFDYGIYVFYDACMCYNMSLFVYGLLRFWKAYFVCVFNCFIDIEATGSSGIVEDHHHTIELYFGTF</sequence>
<keyword evidence="3" id="KW-1185">Reference proteome</keyword>
<comment type="caution">
    <text evidence="2">The sequence shown here is derived from an EMBL/GenBank/DDBJ whole genome shotgun (WGS) entry which is preliminary data.</text>
</comment>
<evidence type="ECO:0000256" key="1">
    <source>
        <dbReference type="SAM" id="Phobius"/>
    </source>
</evidence>
<gene>
    <name evidence="2" type="ORF">F383_18659</name>
</gene>
<name>A0A0B0MJW2_GOSAR</name>
<dbReference type="AlphaFoldDB" id="A0A0B0MJW2"/>
<proteinExistence type="predicted"/>
<accession>A0A0B0MJW2</accession>
<evidence type="ECO:0000313" key="2">
    <source>
        <dbReference type="EMBL" id="KHF99733.1"/>
    </source>
</evidence>